<dbReference type="PANTHER" id="PTHR24300:SF319">
    <property type="entry name" value="CYTOCHROME P450, FAMILY 2, SUBFAMILY AC, POLYPEPTIDE 1"/>
    <property type="match status" value="1"/>
</dbReference>
<name>A0A061A6F5_ONCMY</name>
<dbReference type="GO" id="GO:0016712">
    <property type="term" value="F:oxidoreductase activity, acting on paired donors, with incorporation or reduction of molecular oxygen, reduced flavin or flavoprotein as one donor, and incorporation of one atom of oxygen"/>
    <property type="evidence" value="ECO:0007669"/>
    <property type="project" value="TreeGrafter"/>
</dbReference>
<evidence type="ECO:0000256" key="3">
    <source>
        <dbReference type="ARBA" id="ARBA00022723"/>
    </source>
</evidence>
<evidence type="ECO:0000256" key="2">
    <source>
        <dbReference type="ARBA" id="ARBA00010617"/>
    </source>
</evidence>
<dbReference type="PRINTS" id="PR00463">
    <property type="entry name" value="EP450I"/>
</dbReference>
<comment type="similarity">
    <text evidence="2">Belongs to the cytochrome P450 family.</text>
</comment>
<dbReference type="InterPro" id="IPR001128">
    <property type="entry name" value="Cyt_P450"/>
</dbReference>
<keyword evidence="3" id="KW-0479">Metal-binding</keyword>
<dbReference type="InterPro" id="IPR050182">
    <property type="entry name" value="Cytochrome_P450_fam2"/>
</dbReference>
<dbReference type="AlphaFoldDB" id="A0A061A6F5"/>
<protein>
    <submittedName>
        <fullName evidence="6">Uncharacterized protein</fullName>
    </submittedName>
</protein>
<dbReference type="InterPro" id="IPR036396">
    <property type="entry name" value="Cyt_P450_sf"/>
</dbReference>
<organism evidence="6 7">
    <name type="scientific">Oncorhynchus mykiss</name>
    <name type="common">Rainbow trout</name>
    <name type="synonym">Salmo gairdneri</name>
    <dbReference type="NCBI Taxonomy" id="8022"/>
    <lineage>
        <taxon>Eukaryota</taxon>
        <taxon>Metazoa</taxon>
        <taxon>Chordata</taxon>
        <taxon>Craniata</taxon>
        <taxon>Vertebrata</taxon>
        <taxon>Euteleostomi</taxon>
        <taxon>Actinopterygii</taxon>
        <taxon>Neopterygii</taxon>
        <taxon>Teleostei</taxon>
        <taxon>Protacanthopterygii</taxon>
        <taxon>Salmoniformes</taxon>
        <taxon>Salmonidae</taxon>
        <taxon>Salmoninae</taxon>
        <taxon>Oncorhynchus</taxon>
    </lineage>
</organism>
<dbReference type="EMBL" id="FR977343">
    <property type="protein sequence ID" value="CDR18395.1"/>
    <property type="molecule type" value="Genomic_DNA"/>
</dbReference>
<dbReference type="GO" id="GO:0006082">
    <property type="term" value="P:organic acid metabolic process"/>
    <property type="evidence" value="ECO:0007669"/>
    <property type="project" value="TreeGrafter"/>
</dbReference>
<dbReference type="SUPFAM" id="SSF48264">
    <property type="entry name" value="Cytochrome P450"/>
    <property type="match status" value="1"/>
</dbReference>
<dbReference type="Proteomes" id="UP000193380">
    <property type="component" value="Unassembled WGS sequence"/>
</dbReference>
<evidence type="ECO:0000256" key="4">
    <source>
        <dbReference type="ARBA" id="ARBA00023004"/>
    </source>
</evidence>
<evidence type="ECO:0000256" key="5">
    <source>
        <dbReference type="SAM" id="MobiDB-lite"/>
    </source>
</evidence>
<sequence>MRPRDWPTLHPWPSLTTPAEMSPSRDTSSRGHLIPLLTSVLQGNSEWESPHTFNPTHFLDENGGFVKRDAFMAFSLGASTSSFSELLHCKK</sequence>
<reference evidence="6" key="2">
    <citation type="submission" date="2014-03" db="EMBL/GenBank/DDBJ databases">
        <authorList>
            <person name="Genoscope - CEA"/>
        </authorList>
    </citation>
    <scope>NUCLEOTIDE SEQUENCE</scope>
</reference>
<comment type="cofactor">
    <cofactor evidence="1">
        <name>heme</name>
        <dbReference type="ChEBI" id="CHEBI:30413"/>
    </cofactor>
</comment>
<keyword evidence="4" id="KW-0408">Iron</keyword>
<dbReference type="GO" id="GO:0005506">
    <property type="term" value="F:iron ion binding"/>
    <property type="evidence" value="ECO:0007669"/>
    <property type="project" value="InterPro"/>
</dbReference>
<evidence type="ECO:0000313" key="7">
    <source>
        <dbReference type="Proteomes" id="UP000193380"/>
    </source>
</evidence>
<dbReference type="PaxDb" id="8022-A0A061A6F5"/>
<evidence type="ECO:0000313" key="6">
    <source>
        <dbReference type="EMBL" id="CDR18395.1"/>
    </source>
</evidence>
<feature type="region of interest" description="Disordered" evidence="5">
    <location>
        <begin position="1"/>
        <end position="30"/>
    </location>
</feature>
<accession>A0A061A6F5</accession>
<dbReference type="GO" id="GO:0020037">
    <property type="term" value="F:heme binding"/>
    <property type="evidence" value="ECO:0007669"/>
    <property type="project" value="InterPro"/>
</dbReference>
<reference evidence="6" key="1">
    <citation type="journal article" date="2014" name="Nat. Commun.">
        <title>The rainbow trout genome provides novel insights into evolution after whole-genome duplication in vertebrates.</title>
        <authorList>
            <person name="Berthelot C."/>
            <person name="Brunet F."/>
            <person name="Chalopin D."/>
            <person name="Juanchich A."/>
            <person name="Bernard M."/>
            <person name="Noel B."/>
            <person name="Bento P."/>
            <person name="Da Silva C."/>
            <person name="Labadie K."/>
            <person name="Alberti A."/>
            <person name="Aury J.M."/>
            <person name="Louis A."/>
            <person name="Dehais P."/>
            <person name="Bardou P."/>
            <person name="Montfort J."/>
            <person name="Klopp C."/>
            <person name="Cabau C."/>
            <person name="Gaspin C."/>
            <person name="Thorgaard G.H."/>
            <person name="Boussaha M."/>
            <person name="Quillet E."/>
            <person name="Guyomard R."/>
            <person name="Galiana D."/>
            <person name="Bobe J."/>
            <person name="Volff J.N."/>
            <person name="Genet C."/>
            <person name="Wincker P."/>
            <person name="Jaillon O."/>
            <person name="Roest Crollius H."/>
            <person name="Guiguen Y."/>
        </authorList>
    </citation>
    <scope>NUCLEOTIDE SEQUENCE [LARGE SCALE GENOMIC DNA]</scope>
</reference>
<gene>
    <name evidence="6" type="ORF">GSONMT00033446001</name>
</gene>
<dbReference type="GO" id="GO:0006805">
    <property type="term" value="P:xenobiotic metabolic process"/>
    <property type="evidence" value="ECO:0007669"/>
    <property type="project" value="TreeGrafter"/>
</dbReference>
<dbReference type="PANTHER" id="PTHR24300">
    <property type="entry name" value="CYTOCHROME P450 508A4-RELATED"/>
    <property type="match status" value="1"/>
</dbReference>
<dbReference type="Pfam" id="PF00067">
    <property type="entry name" value="p450"/>
    <property type="match status" value="1"/>
</dbReference>
<evidence type="ECO:0000256" key="1">
    <source>
        <dbReference type="ARBA" id="ARBA00001971"/>
    </source>
</evidence>
<dbReference type="InterPro" id="IPR002401">
    <property type="entry name" value="Cyt_P450_E_grp-I"/>
</dbReference>
<dbReference type="STRING" id="8022.A0A061A6F5"/>
<proteinExistence type="inferred from homology"/>
<dbReference type="GO" id="GO:0005737">
    <property type="term" value="C:cytoplasm"/>
    <property type="evidence" value="ECO:0007669"/>
    <property type="project" value="TreeGrafter"/>
</dbReference>
<dbReference type="Gene3D" id="1.10.630.10">
    <property type="entry name" value="Cytochrome P450"/>
    <property type="match status" value="1"/>
</dbReference>